<accession>A0A258HNC8</accession>
<dbReference type="Proteomes" id="UP000216147">
    <property type="component" value="Unassembled WGS sequence"/>
</dbReference>
<comment type="caution">
    <text evidence="1">The sequence shown here is derived from an EMBL/GenBank/DDBJ whole genome shotgun (WGS) entry which is preliminary data.</text>
</comment>
<proteinExistence type="predicted"/>
<evidence type="ECO:0000313" key="2">
    <source>
        <dbReference type="Proteomes" id="UP000216147"/>
    </source>
</evidence>
<name>A0A258HNC8_9CAUL</name>
<evidence type="ECO:0000313" key="1">
    <source>
        <dbReference type="EMBL" id="OYX57852.1"/>
    </source>
</evidence>
<dbReference type="EMBL" id="NCEQ01000004">
    <property type="protein sequence ID" value="OYX57852.1"/>
    <property type="molecule type" value="Genomic_DNA"/>
</dbReference>
<protein>
    <submittedName>
        <fullName evidence="1">Uncharacterized protein</fullName>
    </submittedName>
</protein>
<gene>
    <name evidence="1" type="ORF">B7Y86_05120</name>
</gene>
<organism evidence="1 2">
    <name type="scientific">Brevundimonas subvibrioides</name>
    <dbReference type="NCBI Taxonomy" id="74313"/>
    <lineage>
        <taxon>Bacteria</taxon>
        <taxon>Pseudomonadati</taxon>
        <taxon>Pseudomonadota</taxon>
        <taxon>Alphaproteobacteria</taxon>
        <taxon>Caulobacterales</taxon>
        <taxon>Caulobacteraceae</taxon>
        <taxon>Brevundimonas</taxon>
    </lineage>
</organism>
<dbReference type="AlphaFoldDB" id="A0A258HNC8"/>
<reference evidence="1 2" key="1">
    <citation type="submission" date="2017-03" db="EMBL/GenBank/DDBJ databases">
        <title>Lifting the veil on microbial sulfur biogeochemistry in mining wastewaters.</title>
        <authorList>
            <person name="Kantor R.S."/>
            <person name="Colenbrander Nelson T."/>
            <person name="Marshall S."/>
            <person name="Bennett D."/>
            <person name="Apte S."/>
            <person name="Camacho D."/>
            <person name="Thomas B.C."/>
            <person name="Warren L.A."/>
            <person name="Banfield J.F."/>
        </authorList>
    </citation>
    <scope>NUCLEOTIDE SEQUENCE [LARGE SCALE GENOMIC DNA]</scope>
    <source>
        <strain evidence="1">32-68-21</strain>
    </source>
</reference>
<sequence>MSSRRPPTITFMPRNRLSKILPTMNPKVFAECVENAEKEVERIAPILGESTEGDVQSLIRLCHQREDEIFGQCREIGWLALRIIESARLTRRPELAEAAKGLWEMIEALSERGVWHTDALRLHADALQALTSGAQIGADGIATIERELLRMRAAIGAEAAH</sequence>